<reference evidence="5 6" key="1">
    <citation type="submission" date="2006-05" db="EMBL/GenBank/DDBJ databases">
        <authorList>
            <person name="King G."/>
            <person name="Ferriera S."/>
            <person name="Johnson J."/>
            <person name="Kravitz S."/>
            <person name="Beeson K."/>
            <person name="Sutton G."/>
            <person name="Rogers Y.-H."/>
            <person name="Friedman R."/>
            <person name="Frazier M."/>
            <person name="Venter J.C."/>
        </authorList>
    </citation>
    <scope>NUCLEOTIDE SEQUENCE [LARGE SCALE GENOMIC DNA]</scope>
    <source>
        <strain evidence="6">ATCC 25650 / DSM 13394 / JCM 20685 / NBRC 16684 / NCIMB 2208 / IAM 12614 / B1</strain>
    </source>
</reference>
<feature type="domain" description="Bacterial sugar transferase" evidence="4">
    <location>
        <begin position="24"/>
        <end position="211"/>
    </location>
</feature>
<evidence type="ECO:0000256" key="2">
    <source>
        <dbReference type="ARBA" id="ARBA00023169"/>
    </source>
</evidence>
<dbReference type="Proteomes" id="UP000004848">
    <property type="component" value="Unassembled WGS sequence"/>
</dbReference>
<dbReference type="PANTHER" id="PTHR30576:SF20">
    <property type="entry name" value="QUINOVOSAMINEPHOSPHOTRANSFERAE-RELATED"/>
    <property type="match status" value="1"/>
</dbReference>
<evidence type="ECO:0000259" key="4">
    <source>
        <dbReference type="Pfam" id="PF02397"/>
    </source>
</evidence>
<evidence type="ECO:0000313" key="6">
    <source>
        <dbReference type="Proteomes" id="UP000004848"/>
    </source>
</evidence>
<keyword evidence="3" id="KW-1133">Transmembrane helix</keyword>
<gene>
    <name evidence="5" type="ORF">SIAM614_20560</name>
</gene>
<evidence type="ECO:0000313" key="5">
    <source>
        <dbReference type="EMBL" id="EAV42119.1"/>
    </source>
</evidence>
<dbReference type="GO" id="GO:0016780">
    <property type="term" value="F:phosphotransferase activity, for other substituted phosphate groups"/>
    <property type="evidence" value="ECO:0007669"/>
    <property type="project" value="TreeGrafter"/>
</dbReference>
<protein>
    <submittedName>
        <fullName evidence="5">Probable glycosyltransferase</fullName>
    </submittedName>
</protein>
<evidence type="ECO:0000256" key="3">
    <source>
        <dbReference type="SAM" id="Phobius"/>
    </source>
</evidence>
<comment type="caution">
    <text evidence="5">The sequence shown here is derived from an EMBL/GenBank/DDBJ whole genome shotgun (WGS) entry which is preliminary data.</text>
</comment>
<feature type="transmembrane region" description="Helical" evidence="3">
    <location>
        <begin position="25"/>
        <end position="47"/>
    </location>
</feature>
<dbReference type="PANTHER" id="PTHR30576">
    <property type="entry name" value="COLANIC BIOSYNTHESIS UDP-GLUCOSE LIPID CARRIER TRANSFERASE"/>
    <property type="match status" value="1"/>
</dbReference>
<dbReference type="EMBL" id="AAUW01000016">
    <property type="protein sequence ID" value="EAV42119.1"/>
    <property type="molecule type" value="Genomic_DNA"/>
</dbReference>
<proteinExistence type="inferred from homology"/>
<evidence type="ECO:0000256" key="1">
    <source>
        <dbReference type="ARBA" id="ARBA00006464"/>
    </source>
</evidence>
<keyword evidence="3" id="KW-0812">Transmembrane</keyword>
<name>A0NYC3_ROSAI</name>
<organism evidence="5 6">
    <name type="scientific">Roseibium aggregatum (strain ATCC 25650 / DSM 13394 / JCM 20685 / NBRC 16684 / NCIMB 2208 / IAM 12614 / B1)</name>
    <name type="common">Stappia aggregata</name>
    <dbReference type="NCBI Taxonomy" id="384765"/>
    <lineage>
        <taxon>Bacteria</taxon>
        <taxon>Pseudomonadati</taxon>
        <taxon>Pseudomonadota</taxon>
        <taxon>Alphaproteobacteria</taxon>
        <taxon>Hyphomicrobiales</taxon>
        <taxon>Stappiaceae</taxon>
        <taxon>Roseibium</taxon>
    </lineage>
</organism>
<accession>A0NYC3</accession>
<comment type="similarity">
    <text evidence="1">Belongs to the bacterial sugar transferase family.</text>
</comment>
<sequence length="221" mass="24841">MQRFPPDRSVAPQLSPHVDELMTKVIAAVLLILLSPLFAGITFLVWLTDRQSPFYIAQRTGLRGSTFAMVKFRTMRAGTSKDGAITAVGDSRITPVGRFLRNTKLDELPQLLNILWGDMAFFGPRPEDPSIVARYYDDEMRKSLLFLPGLLSPGTLWALRNLHWIDGAADTEAVYASKILPERLSRDTAYFERAGVISHFRLAMTTLAVLLHRTVSAKHRE</sequence>
<dbReference type="eggNOG" id="COG2148">
    <property type="taxonomic scope" value="Bacteria"/>
</dbReference>
<dbReference type="GO" id="GO:0000271">
    <property type="term" value="P:polysaccharide biosynthetic process"/>
    <property type="evidence" value="ECO:0007669"/>
    <property type="project" value="UniProtKB-KW"/>
</dbReference>
<dbReference type="AlphaFoldDB" id="A0NYC3"/>
<keyword evidence="3" id="KW-0472">Membrane</keyword>
<keyword evidence="2" id="KW-0270">Exopolysaccharide synthesis</keyword>
<dbReference type="InterPro" id="IPR003362">
    <property type="entry name" value="Bact_transf"/>
</dbReference>
<keyword evidence="5" id="KW-0808">Transferase</keyword>
<dbReference type="Pfam" id="PF02397">
    <property type="entry name" value="Bac_transf"/>
    <property type="match status" value="1"/>
</dbReference>